<dbReference type="PANTHER" id="PTHR37984:SF5">
    <property type="entry name" value="PROTEIN NYNRIN-LIKE"/>
    <property type="match status" value="1"/>
</dbReference>
<dbReference type="InterPro" id="IPR043502">
    <property type="entry name" value="DNA/RNA_pol_sf"/>
</dbReference>
<evidence type="ECO:0000256" key="1">
    <source>
        <dbReference type="ARBA" id="ARBA00022679"/>
    </source>
</evidence>
<sequence>MSPAEIHLRREKGLCFTCDDKYSPSHRCPNKQYLWFHLDEEEVSDEPVMDASVVTGNIEPQLQSEPHLSFNALKGSARIGTMRFKGVINGLTVQILLDSGSSDNFLQPRIAACLKLPVEPIQNFNVMVGTGSALVVEGLIKRLEVTIQNHAIQLPNYLLPISGADLVLGASWLATLGAHISDYSNLSLKFMLDDKRFIKGYATLAGPLTELLKKDNFNWSDAATKAFINLKTALTESPVLALPNFSLPFQLENDASGIKYKPGKENITADSLSRSFYMAWSHAVPQLVANLQQAQKDKVFTSQFWKILWQLNGTTLKMSSAYHPQSDGQSEILNKCLELYLRCFTFDAPREWSRMLTWAEYWYNTSYHTSTGMTPFLAVYGRYPPKILEYVPLETDPVTVKEQLLSRDDILQKLKFNLQRAQQIQKQYADKKRFDVDFQIGDLVLVKLQPYRQHSLALRKNQKLGLRYFGPFAVIDKIGKVAYKLQLPASTKIHPVFHVSQLKLCRGSHDRPYVPLPICDSEIPPLIQPVQF</sequence>
<dbReference type="SUPFAM" id="SSF56672">
    <property type="entry name" value="DNA/RNA polymerases"/>
    <property type="match status" value="1"/>
</dbReference>
<organism evidence="7 8">
    <name type="scientific">Cajanus cajan</name>
    <name type="common">Pigeon pea</name>
    <name type="synonym">Cajanus indicus</name>
    <dbReference type="NCBI Taxonomy" id="3821"/>
    <lineage>
        <taxon>Eukaryota</taxon>
        <taxon>Viridiplantae</taxon>
        <taxon>Streptophyta</taxon>
        <taxon>Embryophyta</taxon>
        <taxon>Tracheophyta</taxon>
        <taxon>Spermatophyta</taxon>
        <taxon>Magnoliopsida</taxon>
        <taxon>eudicotyledons</taxon>
        <taxon>Gunneridae</taxon>
        <taxon>Pentapetalae</taxon>
        <taxon>rosids</taxon>
        <taxon>fabids</taxon>
        <taxon>Fabales</taxon>
        <taxon>Fabaceae</taxon>
        <taxon>Papilionoideae</taxon>
        <taxon>50 kb inversion clade</taxon>
        <taxon>NPAAA clade</taxon>
        <taxon>indigoferoid/millettioid clade</taxon>
        <taxon>Phaseoleae</taxon>
        <taxon>Cajanus</taxon>
    </lineage>
</organism>
<dbReference type="PROSITE" id="PS50994">
    <property type="entry name" value="INTEGRASE"/>
    <property type="match status" value="1"/>
</dbReference>
<dbReference type="InterPro" id="IPR041577">
    <property type="entry name" value="RT_RNaseH_2"/>
</dbReference>
<protein>
    <submittedName>
        <fullName evidence="7">Retrotransposable element Tf2</fullName>
    </submittedName>
</protein>
<dbReference type="InterPro" id="IPR043128">
    <property type="entry name" value="Rev_trsase/Diguanyl_cyclase"/>
</dbReference>
<dbReference type="EMBL" id="KQ484164">
    <property type="protein sequence ID" value="KYP36855.1"/>
    <property type="molecule type" value="Genomic_DNA"/>
</dbReference>
<evidence type="ECO:0000256" key="3">
    <source>
        <dbReference type="ARBA" id="ARBA00022722"/>
    </source>
</evidence>
<dbReference type="AlphaFoldDB" id="A0A151R317"/>
<dbReference type="Gene3D" id="3.30.70.270">
    <property type="match status" value="1"/>
</dbReference>
<dbReference type="Pfam" id="PF17919">
    <property type="entry name" value="RT_RNaseH_2"/>
    <property type="match status" value="1"/>
</dbReference>
<dbReference type="InterPro" id="IPR036397">
    <property type="entry name" value="RNaseH_sf"/>
</dbReference>
<gene>
    <name evidence="7" type="ORF">KK1_041987</name>
</gene>
<dbReference type="InterPro" id="IPR012337">
    <property type="entry name" value="RNaseH-like_sf"/>
</dbReference>
<dbReference type="InterPro" id="IPR056924">
    <property type="entry name" value="SH3_Tf2-1"/>
</dbReference>
<dbReference type="SUPFAM" id="SSF53098">
    <property type="entry name" value="Ribonuclease H-like"/>
    <property type="match status" value="1"/>
</dbReference>
<accession>A0A151R317</accession>
<keyword evidence="4" id="KW-0378">Hydrolase</keyword>
<evidence type="ECO:0000313" key="8">
    <source>
        <dbReference type="Proteomes" id="UP000075243"/>
    </source>
</evidence>
<dbReference type="GO" id="GO:0003676">
    <property type="term" value="F:nucleic acid binding"/>
    <property type="evidence" value="ECO:0007669"/>
    <property type="project" value="InterPro"/>
</dbReference>
<dbReference type="Gramene" id="C.cajan_38832.t">
    <property type="protein sequence ID" value="C.cajan_38832.t"/>
    <property type="gene ID" value="C.cajan_38832"/>
</dbReference>
<keyword evidence="1" id="KW-0808">Transferase</keyword>
<evidence type="ECO:0000313" key="7">
    <source>
        <dbReference type="EMBL" id="KYP36855.1"/>
    </source>
</evidence>
<evidence type="ECO:0000259" key="6">
    <source>
        <dbReference type="PROSITE" id="PS50994"/>
    </source>
</evidence>
<evidence type="ECO:0000256" key="2">
    <source>
        <dbReference type="ARBA" id="ARBA00022695"/>
    </source>
</evidence>
<dbReference type="InterPro" id="IPR050951">
    <property type="entry name" value="Retrovirus_Pol_polyprotein"/>
</dbReference>
<proteinExistence type="predicted"/>
<dbReference type="Gene3D" id="3.30.420.10">
    <property type="entry name" value="Ribonuclease H-like superfamily/Ribonuclease H"/>
    <property type="match status" value="1"/>
</dbReference>
<dbReference type="Pfam" id="PF08284">
    <property type="entry name" value="RVP_2"/>
    <property type="match status" value="1"/>
</dbReference>
<dbReference type="Pfam" id="PF24626">
    <property type="entry name" value="SH3_Tf2-1"/>
    <property type="match status" value="1"/>
</dbReference>
<dbReference type="PANTHER" id="PTHR37984">
    <property type="entry name" value="PROTEIN CBG26694"/>
    <property type="match status" value="1"/>
</dbReference>
<keyword evidence="5" id="KW-0511">Multifunctional enzyme</keyword>
<dbReference type="CDD" id="cd00303">
    <property type="entry name" value="retropepsin_like"/>
    <property type="match status" value="1"/>
</dbReference>
<dbReference type="GO" id="GO:0015074">
    <property type="term" value="P:DNA integration"/>
    <property type="evidence" value="ECO:0007669"/>
    <property type="project" value="InterPro"/>
</dbReference>
<keyword evidence="4" id="KW-0255">Endonuclease</keyword>
<dbReference type="GO" id="GO:0004519">
    <property type="term" value="F:endonuclease activity"/>
    <property type="evidence" value="ECO:0007669"/>
    <property type="project" value="UniProtKB-KW"/>
</dbReference>
<dbReference type="GO" id="GO:0016779">
    <property type="term" value="F:nucleotidyltransferase activity"/>
    <property type="evidence" value="ECO:0007669"/>
    <property type="project" value="UniProtKB-KW"/>
</dbReference>
<reference evidence="7" key="1">
    <citation type="journal article" date="2012" name="Nat. Biotechnol.">
        <title>Draft genome sequence of pigeonpea (Cajanus cajan), an orphan legume crop of resource-poor farmers.</title>
        <authorList>
            <person name="Varshney R.K."/>
            <person name="Chen W."/>
            <person name="Li Y."/>
            <person name="Bharti A.K."/>
            <person name="Saxena R.K."/>
            <person name="Schlueter J.A."/>
            <person name="Donoghue M.T."/>
            <person name="Azam S."/>
            <person name="Fan G."/>
            <person name="Whaley A.M."/>
            <person name="Farmer A.D."/>
            <person name="Sheridan J."/>
            <person name="Iwata A."/>
            <person name="Tuteja R."/>
            <person name="Penmetsa R.V."/>
            <person name="Wu W."/>
            <person name="Upadhyaya H.D."/>
            <person name="Yang S.P."/>
            <person name="Shah T."/>
            <person name="Saxena K.B."/>
            <person name="Michael T."/>
            <person name="McCombie W.R."/>
            <person name="Yang B."/>
            <person name="Zhang G."/>
            <person name="Yang H."/>
            <person name="Wang J."/>
            <person name="Spillane C."/>
            <person name="Cook D.R."/>
            <person name="May G.D."/>
            <person name="Xu X."/>
            <person name="Jackson S.A."/>
        </authorList>
    </citation>
    <scope>NUCLEOTIDE SEQUENCE [LARGE SCALE GENOMIC DNA]</scope>
</reference>
<feature type="domain" description="Integrase catalytic" evidence="6">
    <location>
        <begin position="203"/>
        <end position="383"/>
    </location>
</feature>
<dbReference type="Proteomes" id="UP000075243">
    <property type="component" value="Unassembled WGS sequence"/>
</dbReference>
<keyword evidence="3" id="KW-0540">Nuclease</keyword>
<keyword evidence="2" id="KW-0548">Nucleotidyltransferase</keyword>
<dbReference type="Gene3D" id="2.40.70.10">
    <property type="entry name" value="Acid Proteases"/>
    <property type="match status" value="1"/>
</dbReference>
<dbReference type="SUPFAM" id="SSF50630">
    <property type="entry name" value="Acid proteases"/>
    <property type="match status" value="1"/>
</dbReference>
<keyword evidence="8" id="KW-1185">Reference proteome</keyword>
<dbReference type="InterPro" id="IPR021109">
    <property type="entry name" value="Peptidase_aspartic_dom_sf"/>
</dbReference>
<name>A0A151R317_CAJCA</name>
<evidence type="ECO:0000256" key="4">
    <source>
        <dbReference type="ARBA" id="ARBA00022759"/>
    </source>
</evidence>
<dbReference type="InterPro" id="IPR001584">
    <property type="entry name" value="Integrase_cat-core"/>
</dbReference>
<evidence type="ECO:0000256" key="5">
    <source>
        <dbReference type="ARBA" id="ARBA00023268"/>
    </source>
</evidence>
<dbReference type="OMA" id="HRREASF"/>